<dbReference type="AlphaFoldDB" id="A0A5S5CIQ0"/>
<organism evidence="5 6">
    <name type="scientific">Paenibacillus methanolicus</name>
    <dbReference type="NCBI Taxonomy" id="582686"/>
    <lineage>
        <taxon>Bacteria</taxon>
        <taxon>Bacillati</taxon>
        <taxon>Bacillota</taxon>
        <taxon>Bacilli</taxon>
        <taxon>Bacillales</taxon>
        <taxon>Paenibacillaceae</taxon>
        <taxon>Paenibacillus</taxon>
    </lineage>
</organism>
<dbReference type="Pfam" id="PF12833">
    <property type="entry name" value="HTH_18"/>
    <property type="match status" value="1"/>
</dbReference>
<keyword evidence="3" id="KW-0804">Transcription</keyword>
<dbReference type="SUPFAM" id="SSF46689">
    <property type="entry name" value="Homeodomain-like"/>
    <property type="match status" value="2"/>
</dbReference>
<dbReference type="SMART" id="SM00342">
    <property type="entry name" value="HTH_ARAC"/>
    <property type="match status" value="1"/>
</dbReference>
<dbReference type="InterPro" id="IPR018062">
    <property type="entry name" value="HTH_AraC-typ_CS"/>
</dbReference>
<dbReference type="SMART" id="SM00871">
    <property type="entry name" value="AraC_E_bind"/>
    <property type="match status" value="1"/>
</dbReference>
<dbReference type="InterPro" id="IPR018060">
    <property type="entry name" value="HTH_AraC"/>
</dbReference>
<keyword evidence="1" id="KW-0805">Transcription regulation</keyword>
<evidence type="ECO:0000256" key="1">
    <source>
        <dbReference type="ARBA" id="ARBA00023015"/>
    </source>
</evidence>
<dbReference type="InterPro" id="IPR029442">
    <property type="entry name" value="GyrI-like"/>
</dbReference>
<sequence>MELEYRSRINRVVRYIEEHLDSPLTVEKLADISSFSFHHFHRVFKRIMNENVIHFVNRLRVEKAVKVIVFEPERSLTDIALECGLQSPAHFSRTFRRYTGLSPTEYRVEYSIEKYVRWQEARLSEENGSIRLPEVEEKYRSLKIEVRQLPKRCGACIHHVGTLIREVSDQTVSEEFGRLEAWMQAHDLMEADTQAIGVIFDDPCITPESKQRYTVCFTTSRTIPPSLEVLPITLPEGKYAVMSVAEPIDVLNELMHMVTIRWLQLSPYQWDEDRCMMTIFQGAPLQDPEGLVRIEFCIPVKLK</sequence>
<dbReference type="GO" id="GO:0043565">
    <property type="term" value="F:sequence-specific DNA binding"/>
    <property type="evidence" value="ECO:0007669"/>
    <property type="project" value="InterPro"/>
</dbReference>
<dbReference type="InterPro" id="IPR020449">
    <property type="entry name" value="Tscrpt_reg_AraC-type_HTH"/>
</dbReference>
<dbReference type="PRINTS" id="PR00032">
    <property type="entry name" value="HTHARAC"/>
</dbReference>
<feature type="domain" description="HTH araC/xylS-type" evidence="4">
    <location>
        <begin position="10"/>
        <end position="109"/>
    </location>
</feature>
<gene>
    <name evidence="5" type="ORF">BCM02_101522</name>
</gene>
<dbReference type="PANTHER" id="PTHR40055:SF2">
    <property type="entry name" value="DNA GYRASE INHIBITOR"/>
    <property type="match status" value="1"/>
</dbReference>
<accession>A0A5S5CIQ0</accession>
<protein>
    <submittedName>
        <fullName evidence="5">AraC family transcriptional regulator</fullName>
    </submittedName>
</protein>
<evidence type="ECO:0000256" key="3">
    <source>
        <dbReference type="ARBA" id="ARBA00023163"/>
    </source>
</evidence>
<dbReference type="EMBL" id="VNHS01000001">
    <property type="protein sequence ID" value="TYP79404.1"/>
    <property type="molecule type" value="Genomic_DNA"/>
</dbReference>
<evidence type="ECO:0000313" key="5">
    <source>
        <dbReference type="EMBL" id="TYP79404.1"/>
    </source>
</evidence>
<keyword evidence="6" id="KW-1185">Reference proteome</keyword>
<name>A0A5S5CIQ0_9BACL</name>
<reference evidence="5 6" key="1">
    <citation type="submission" date="2019-07" db="EMBL/GenBank/DDBJ databases">
        <title>Genomic Encyclopedia of Type Strains, Phase III (KMG-III): the genomes of soil and plant-associated and newly described type strains.</title>
        <authorList>
            <person name="Whitman W."/>
        </authorList>
    </citation>
    <scope>NUCLEOTIDE SEQUENCE [LARGE SCALE GENOMIC DNA]</scope>
    <source>
        <strain evidence="5 6">BL24</strain>
    </source>
</reference>
<dbReference type="Gene3D" id="3.20.80.10">
    <property type="entry name" value="Regulatory factor, effector binding domain"/>
    <property type="match status" value="1"/>
</dbReference>
<dbReference type="GO" id="GO:0003700">
    <property type="term" value="F:DNA-binding transcription factor activity"/>
    <property type="evidence" value="ECO:0007669"/>
    <property type="project" value="InterPro"/>
</dbReference>
<dbReference type="InterPro" id="IPR050908">
    <property type="entry name" value="SmbC-like"/>
</dbReference>
<dbReference type="PANTHER" id="PTHR40055">
    <property type="entry name" value="TRANSCRIPTIONAL REGULATOR YGIV-RELATED"/>
    <property type="match status" value="1"/>
</dbReference>
<dbReference type="SUPFAM" id="SSF55136">
    <property type="entry name" value="Probable bacterial effector-binding domain"/>
    <property type="match status" value="1"/>
</dbReference>
<dbReference type="Gene3D" id="1.10.10.60">
    <property type="entry name" value="Homeodomain-like"/>
    <property type="match status" value="2"/>
</dbReference>
<evidence type="ECO:0000259" key="4">
    <source>
        <dbReference type="PROSITE" id="PS01124"/>
    </source>
</evidence>
<dbReference type="PROSITE" id="PS01124">
    <property type="entry name" value="HTH_ARAC_FAMILY_2"/>
    <property type="match status" value="1"/>
</dbReference>
<dbReference type="InterPro" id="IPR009057">
    <property type="entry name" value="Homeodomain-like_sf"/>
</dbReference>
<dbReference type="PROSITE" id="PS00041">
    <property type="entry name" value="HTH_ARAC_FAMILY_1"/>
    <property type="match status" value="1"/>
</dbReference>
<dbReference type="InterPro" id="IPR011256">
    <property type="entry name" value="Reg_factor_effector_dom_sf"/>
</dbReference>
<keyword evidence="2" id="KW-0238">DNA-binding</keyword>
<comment type="caution">
    <text evidence="5">The sequence shown here is derived from an EMBL/GenBank/DDBJ whole genome shotgun (WGS) entry which is preliminary data.</text>
</comment>
<dbReference type="InterPro" id="IPR010499">
    <property type="entry name" value="AraC_E-bd"/>
</dbReference>
<proteinExistence type="predicted"/>
<dbReference type="Proteomes" id="UP000323257">
    <property type="component" value="Unassembled WGS sequence"/>
</dbReference>
<dbReference type="Pfam" id="PF06445">
    <property type="entry name" value="GyrI-like"/>
    <property type="match status" value="1"/>
</dbReference>
<evidence type="ECO:0000256" key="2">
    <source>
        <dbReference type="ARBA" id="ARBA00023125"/>
    </source>
</evidence>
<evidence type="ECO:0000313" key="6">
    <source>
        <dbReference type="Proteomes" id="UP000323257"/>
    </source>
</evidence>
<dbReference type="RefSeq" id="WP_246183160.1">
    <property type="nucleotide sequence ID" value="NZ_VNHS01000001.1"/>
</dbReference>